<evidence type="ECO:0000313" key="2">
    <source>
        <dbReference type="EMBL" id="ROW11016.1"/>
    </source>
</evidence>
<dbReference type="GO" id="GO:0005762">
    <property type="term" value="C:mitochondrial large ribosomal subunit"/>
    <property type="evidence" value="ECO:0007669"/>
    <property type="project" value="InterPro"/>
</dbReference>
<dbReference type="EMBL" id="LKEA01000002">
    <property type="protein sequence ID" value="ROW11016.1"/>
    <property type="molecule type" value="Genomic_DNA"/>
</dbReference>
<dbReference type="Proteomes" id="UP000283895">
    <property type="component" value="Unassembled WGS sequence"/>
</dbReference>
<reference evidence="2 3" key="1">
    <citation type="submission" date="2015-09" db="EMBL/GenBank/DDBJ databases">
        <title>Host preference determinants of Valsa canker pathogens revealed by comparative genomics.</title>
        <authorList>
            <person name="Yin Z."/>
            <person name="Huang L."/>
        </authorList>
    </citation>
    <scope>NUCLEOTIDE SEQUENCE [LARGE SCALE GENOMIC DNA]</scope>
    <source>
        <strain evidence="2 3">03-1</strain>
    </source>
</reference>
<dbReference type="InterPro" id="IPR037507">
    <property type="entry name" value="Ribosomal_mL59"/>
</dbReference>
<dbReference type="PANTHER" id="PTHR28041">
    <property type="entry name" value="54S RIBOSOMAL PROTEIN L25, MITOCHONDRIAL"/>
    <property type="match status" value="1"/>
</dbReference>
<dbReference type="PANTHER" id="PTHR28041:SF1">
    <property type="entry name" value="LARGE RIBOSOMAL SUBUNIT PROTEIN ML59"/>
    <property type="match status" value="1"/>
</dbReference>
<dbReference type="AlphaFoldDB" id="A0A423X5H3"/>
<dbReference type="OrthoDB" id="18529at2759"/>
<keyword evidence="3" id="KW-1185">Reference proteome</keyword>
<comment type="caution">
    <text evidence="2">The sequence shown here is derived from an EMBL/GenBank/DDBJ whole genome shotgun (WGS) entry which is preliminary data.</text>
</comment>
<dbReference type="InterPro" id="IPR040922">
    <property type="entry name" value="Ribosomal_mL59_dom"/>
</dbReference>
<organism evidence="2 3">
    <name type="scientific">Cytospora schulzeri</name>
    <dbReference type="NCBI Taxonomy" id="448051"/>
    <lineage>
        <taxon>Eukaryota</taxon>
        <taxon>Fungi</taxon>
        <taxon>Dikarya</taxon>
        <taxon>Ascomycota</taxon>
        <taxon>Pezizomycotina</taxon>
        <taxon>Sordariomycetes</taxon>
        <taxon>Sordariomycetidae</taxon>
        <taxon>Diaporthales</taxon>
        <taxon>Cytosporaceae</taxon>
        <taxon>Cytospora</taxon>
    </lineage>
</organism>
<dbReference type="STRING" id="356882.A0A423X5H3"/>
<name>A0A423X5H3_9PEZI</name>
<accession>A0A423X5H3</accession>
<gene>
    <name evidence="2" type="ORF">VMCG_01244</name>
</gene>
<feature type="domain" description="Large ribosomal subunit protein mL59" evidence="1">
    <location>
        <begin position="23"/>
        <end position="157"/>
    </location>
</feature>
<evidence type="ECO:0000313" key="3">
    <source>
        <dbReference type="Proteomes" id="UP000283895"/>
    </source>
</evidence>
<sequence length="168" mass="19518">MATNAASNTAKHYISLAKTLPPNLQRFFARYPPARILDPLPNGAYPRTGYQADRWNPFVPKKHSKTGKTHDPVYSLRRQADLVKQARNHGVEELLPFTPKKTEEQLKHRVKYGLRVKGTGVDQKVKGKIHERQMAVKMEKRREAMLKMPALIREWKAVGRKNWTRWPK</sequence>
<evidence type="ECO:0000259" key="1">
    <source>
        <dbReference type="Pfam" id="PF18126"/>
    </source>
</evidence>
<dbReference type="Pfam" id="PF18126">
    <property type="entry name" value="Mitoc_mL59"/>
    <property type="match status" value="1"/>
</dbReference>
<dbReference type="GO" id="GO:0003735">
    <property type="term" value="F:structural constituent of ribosome"/>
    <property type="evidence" value="ECO:0007669"/>
    <property type="project" value="InterPro"/>
</dbReference>
<proteinExistence type="predicted"/>
<protein>
    <recommendedName>
        <fullName evidence="1">Large ribosomal subunit protein mL59 domain-containing protein</fullName>
    </recommendedName>
</protein>